<dbReference type="PANTHER" id="PTHR45614:SF285">
    <property type="entry name" value="TRANSCRIPTION FACTOR MYB98"/>
    <property type="match status" value="1"/>
</dbReference>
<dbReference type="InterPro" id="IPR001005">
    <property type="entry name" value="SANT/Myb"/>
</dbReference>
<gene>
    <name evidence="9" type="ORF">MERR_LOCUS1660</name>
</gene>
<comment type="caution">
    <text evidence="9">The sequence shown here is derived from an EMBL/GenBank/DDBJ whole genome shotgun (WGS) entry which is preliminary data.</text>
</comment>
<dbReference type="SUPFAM" id="SSF46689">
    <property type="entry name" value="Homeodomain-like"/>
    <property type="match status" value="1"/>
</dbReference>
<keyword evidence="2" id="KW-0805">Transcription regulation</keyword>
<dbReference type="InterPro" id="IPR017930">
    <property type="entry name" value="Myb_dom"/>
</dbReference>
<name>A0A6D2HI30_9BRAS</name>
<dbReference type="Pfam" id="PF00249">
    <property type="entry name" value="Myb_DNA-binding"/>
    <property type="match status" value="1"/>
</dbReference>
<keyword evidence="10" id="KW-1185">Reference proteome</keyword>
<evidence type="ECO:0000256" key="1">
    <source>
        <dbReference type="ARBA" id="ARBA00004123"/>
    </source>
</evidence>
<accession>A0A6D2HI30</accession>
<dbReference type="OrthoDB" id="1087319at2759"/>
<dbReference type="GO" id="GO:0000978">
    <property type="term" value="F:RNA polymerase II cis-regulatory region sequence-specific DNA binding"/>
    <property type="evidence" value="ECO:0007669"/>
    <property type="project" value="TreeGrafter"/>
</dbReference>
<dbReference type="Gene3D" id="1.10.10.60">
    <property type="entry name" value="Homeodomain-like"/>
    <property type="match status" value="1"/>
</dbReference>
<keyword evidence="4" id="KW-0804">Transcription</keyword>
<dbReference type="GO" id="GO:0000981">
    <property type="term" value="F:DNA-binding transcription factor activity, RNA polymerase II-specific"/>
    <property type="evidence" value="ECO:0007669"/>
    <property type="project" value="TreeGrafter"/>
</dbReference>
<feature type="compositionally biased region" description="Basic and acidic residues" evidence="6">
    <location>
        <begin position="43"/>
        <end position="52"/>
    </location>
</feature>
<dbReference type="SMART" id="SM00717">
    <property type="entry name" value="SANT"/>
    <property type="match status" value="1"/>
</dbReference>
<evidence type="ECO:0000256" key="6">
    <source>
        <dbReference type="SAM" id="MobiDB-lite"/>
    </source>
</evidence>
<dbReference type="PROSITE" id="PS50090">
    <property type="entry name" value="MYB_LIKE"/>
    <property type="match status" value="1"/>
</dbReference>
<feature type="region of interest" description="Disordered" evidence="6">
    <location>
        <begin position="43"/>
        <end position="83"/>
    </location>
</feature>
<evidence type="ECO:0000313" key="9">
    <source>
        <dbReference type="EMBL" id="CAA7014426.1"/>
    </source>
</evidence>
<evidence type="ECO:0000259" key="8">
    <source>
        <dbReference type="PROSITE" id="PS51294"/>
    </source>
</evidence>
<evidence type="ECO:0000256" key="3">
    <source>
        <dbReference type="ARBA" id="ARBA00023125"/>
    </source>
</evidence>
<keyword evidence="3" id="KW-0238">DNA-binding</keyword>
<dbReference type="InterPro" id="IPR009057">
    <property type="entry name" value="Homeodomain-like_sf"/>
</dbReference>
<dbReference type="InterPro" id="IPR050560">
    <property type="entry name" value="MYB_TF"/>
</dbReference>
<dbReference type="CDD" id="cd00167">
    <property type="entry name" value="SANT"/>
    <property type="match status" value="1"/>
</dbReference>
<evidence type="ECO:0000256" key="2">
    <source>
        <dbReference type="ARBA" id="ARBA00023015"/>
    </source>
</evidence>
<keyword evidence="5" id="KW-0539">Nucleus</keyword>
<dbReference type="AlphaFoldDB" id="A0A6D2HI30"/>
<dbReference type="PANTHER" id="PTHR45614">
    <property type="entry name" value="MYB PROTEIN-RELATED"/>
    <property type="match status" value="1"/>
</dbReference>
<evidence type="ECO:0000313" key="10">
    <source>
        <dbReference type="Proteomes" id="UP000467841"/>
    </source>
</evidence>
<evidence type="ECO:0000256" key="5">
    <source>
        <dbReference type="ARBA" id="ARBA00023242"/>
    </source>
</evidence>
<proteinExistence type="predicted"/>
<feature type="domain" description="HTH myb-type" evidence="8">
    <location>
        <begin position="73"/>
        <end position="127"/>
    </location>
</feature>
<evidence type="ECO:0000259" key="7">
    <source>
        <dbReference type="PROSITE" id="PS50090"/>
    </source>
</evidence>
<protein>
    <submittedName>
        <fullName evidence="9">Uncharacterized protein</fullName>
    </submittedName>
</protein>
<reference evidence="9" key="1">
    <citation type="submission" date="2020-01" db="EMBL/GenBank/DDBJ databases">
        <authorList>
            <person name="Mishra B."/>
        </authorList>
    </citation>
    <scope>NUCLEOTIDE SEQUENCE [LARGE SCALE GENOMIC DNA]</scope>
</reference>
<dbReference type="GO" id="GO:0005634">
    <property type="term" value="C:nucleus"/>
    <property type="evidence" value="ECO:0007669"/>
    <property type="project" value="UniProtKB-SubCell"/>
</dbReference>
<feature type="domain" description="Myb-like" evidence="7">
    <location>
        <begin position="73"/>
        <end position="123"/>
    </location>
</feature>
<dbReference type="Proteomes" id="UP000467841">
    <property type="component" value="Unassembled WGS sequence"/>
</dbReference>
<dbReference type="EMBL" id="CACVBM020000111">
    <property type="protein sequence ID" value="CAA7014426.1"/>
    <property type="molecule type" value="Genomic_DNA"/>
</dbReference>
<organism evidence="9 10">
    <name type="scientific">Microthlaspi erraticum</name>
    <dbReference type="NCBI Taxonomy" id="1685480"/>
    <lineage>
        <taxon>Eukaryota</taxon>
        <taxon>Viridiplantae</taxon>
        <taxon>Streptophyta</taxon>
        <taxon>Embryophyta</taxon>
        <taxon>Tracheophyta</taxon>
        <taxon>Spermatophyta</taxon>
        <taxon>Magnoliopsida</taxon>
        <taxon>eudicotyledons</taxon>
        <taxon>Gunneridae</taxon>
        <taxon>Pentapetalae</taxon>
        <taxon>rosids</taxon>
        <taxon>malvids</taxon>
        <taxon>Brassicales</taxon>
        <taxon>Brassicaceae</taxon>
        <taxon>Coluteocarpeae</taxon>
        <taxon>Microthlaspi</taxon>
    </lineage>
</organism>
<dbReference type="PROSITE" id="PS51294">
    <property type="entry name" value="HTH_MYB"/>
    <property type="match status" value="1"/>
</dbReference>
<comment type="subcellular location">
    <subcellularLocation>
        <location evidence="1">Nucleus</location>
    </subcellularLocation>
</comment>
<sequence length="221" mass="25265">MWSDTMHNKKVITSGYESSLDKFMVKSHSFDLQVPDGVKVTTKEMRKADQKKSLGVVKGGNSSKKPKKRWTAEEHRQRGPWSEEEDQILIEAHKTVGNKWSEISFDLPGRSENTIKNHWNSTLHLKLSKNPLNDSKLKSYISFRSSYEPPPLLSPCAANNPGDLGPNRIRIRSRLTSSFFVTTAWSLIELELIFTSTKIARMFINWAMTKMLGSSWSSFWA</sequence>
<evidence type="ECO:0000256" key="4">
    <source>
        <dbReference type="ARBA" id="ARBA00023163"/>
    </source>
</evidence>